<dbReference type="PRINTS" id="PR00038">
    <property type="entry name" value="HTHLUXR"/>
</dbReference>
<dbReference type="GO" id="GO:0003677">
    <property type="term" value="F:DNA binding"/>
    <property type="evidence" value="ECO:0007669"/>
    <property type="project" value="UniProtKB-KW"/>
</dbReference>
<dbReference type="InterPro" id="IPR027417">
    <property type="entry name" value="P-loop_NTPase"/>
</dbReference>
<evidence type="ECO:0000256" key="4">
    <source>
        <dbReference type="SAM" id="MobiDB-lite"/>
    </source>
</evidence>
<dbReference type="Proteomes" id="UP000294844">
    <property type="component" value="Unassembled WGS sequence"/>
</dbReference>
<dbReference type="PROSITE" id="PS50043">
    <property type="entry name" value="HTH_LUXR_2"/>
    <property type="match status" value="1"/>
</dbReference>
<dbReference type="AlphaFoldDB" id="A0A4R8SH97"/>
<reference evidence="8 9" key="1">
    <citation type="journal article" date="2019" name="Sci. Rep.">
        <title>Extended insight into the Mycobacterium chelonae-abscessus complex through whole genome sequencing of Mycobacterium salmoniphilum outbreak and Mycobacterium salmoniphilum-like strains.</title>
        <authorList>
            <person name="Behra P.R.K."/>
            <person name="Das S."/>
            <person name="Pettersson B.M.F."/>
            <person name="Shirreff L."/>
            <person name="DuCote T."/>
            <person name="Jacobsson K.G."/>
            <person name="Ennis D.G."/>
            <person name="Kirsebom L.A."/>
        </authorList>
    </citation>
    <scope>NUCLEOTIDE SEQUENCE [LARGE SCALE GENOMIC DNA]</scope>
    <source>
        <strain evidence="7 8">CCUG 60883</strain>
        <strain evidence="6 9">CCUG 60885</strain>
    </source>
</reference>
<organism evidence="6 9">
    <name type="scientific">Mycobacteroides salmoniphilum</name>
    <dbReference type="NCBI Taxonomy" id="404941"/>
    <lineage>
        <taxon>Bacteria</taxon>
        <taxon>Bacillati</taxon>
        <taxon>Actinomycetota</taxon>
        <taxon>Actinomycetes</taxon>
        <taxon>Mycobacteriales</taxon>
        <taxon>Mycobacteriaceae</taxon>
        <taxon>Mycobacteroides</taxon>
    </lineage>
</organism>
<proteinExistence type="predicted"/>
<accession>A0A4R8SH97</accession>
<evidence type="ECO:0000256" key="3">
    <source>
        <dbReference type="ARBA" id="ARBA00023163"/>
    </source>
</evidence>
<evidence type="ECO:0000259" key="5">
    <source>
        <dbReference type="PROSITE" id="PS50043"/>
    </source>
</evidence>
<dbReference type="OrthoDB" id="136365at2"/>
<dbReference type="Pfam" id="PF25873">
    <property type="entry name" value="WHD_MalT"/>
    <property type="match status" value="1"/>
</dbReference>
<dbReference type="Proteomes" id="UP000295685">
    <property type="component" value="Unassembled WGS sequence"/>
</dbReference>
<dbReference type="InterPro" id="IPR059106">
    <property type="entry name" value="WHD_MalT"/>
</dbReference>
<dbReference type="Gene3D" id="3.40.50.300">
    <property type="entry name" value="P-loop containing nucleotide triphosphate hydrolases"/>
    <property type="match status" value="1"/>
</dbReference>
<dbReference type="Pfam" id="PF00196">
    <property type="entry name" value="GerE"/>
    <property type="match status" value="1"/>
</dbReference>
<dbReference type="SUPFAM" id="SSF52540">
    <property type="entry name" value="P-loop containing nucleoside triphosphate hydrolases"/>
    <property type="match status" value="1"/>
</dbReference>
<feature type="region of interest" description="Disordered" evidence="4">
    <location>
        <begin position="1"/>
        <end position="21"/>
    </location>
</feature>
<keyword evidence="1" id="KW-0805">Transcription regulation</keyword>
<dbReference type="SMART" id="SM00421">
    <property type="entry name" value="HTH_LUXR"/>
    <property type="match status" value="1"/>
</dbReference>
<dbReference type="InterPro" id="IPR000792">
    <property type="entry name" value="Tscrpt_reg_LuxR_C"/>
</dbReference>
<dbReference type="EMBL" id="PECK01000003">
    <property type="protein sequence ID" value="TDZ96326.1"/>
    <property type="molecule type" value="Genomic_DNA"/>
</dbReference>
<evidence type="ECO:0000256" key="2">
    <source>
        <dbReference type="ARBA" id="ARBA00023125"/>
    </source>
</evidence>
<dbReference type="RefSeq" id="WP_134146418.1">
    <property type="nucleotide sequence ID" value="NZ_PECK01000003.1"/>
</dbReference>
<dbReference type="EMBL" id="PECM01000008">
    <property type="protein sequence ID" value="TEA05421.1"/>
    <property type="molecule type" value="Genomic_DNA"/>
</dbReference>
<dbReference type="GO" id="GO:0006355">
    <property type="term" value="P:regulation of DNA-templated transcription"/>
    <property type="evidence" value="ECO:0007669"/>
    <property type="project" value="InterPro"/>
</dbReference>
<dbReference type="CDD" id="cd06170">
    <property type="entry name" value="LuxR_C_like"/>
    <property type="match status" value="1"/>
</dbReference>
<name>A0A4R8SH97_9MYCO</name>
<dbReference type="SUPFAM" id="SSF46894">
    <property type="entry name" value="C-terminal effector domain of the bipartite response regulators"/>
    <property type="match status" value="1"/>
</dbReference>
<evidence type="ECO:0000256" key="1">
    <source>
        <dbReference type="ARBA" id="ARBA00023015"/>
    </source>
</evidence>
<keyword evidence="2" id="KW-0238">DNA-binding</keyword>
<evidence type="ECO:0000313" key="7">
    <source>
        <dbReference type="EMBL" id="TEA05421.1"/>
    </source>
</evidence>
<dbReference type="PANTHER" id="PTHR44688:SF16">
    <property type="entry name" value="DNA-BINDING TRANSCRIPTIONAL ACTIVATOR DEVR_DOSR"/>
    <property type="match status" value="1"/>
</dbReference>
<evidence type="ECO:0000313" key="8">
    <source>
        <dbReference type="Proteomes" id="UP000294844"/>
    </source>
</evidence>
<gene>
    <name evidence="6" type="primary">malT</name>
    <name evidence="7" type="ORF">CCUG60883_02726</name>
    <name evidence="6" type="ORF">CCUG60885_02469</name>
</gene>
<dbReference type="InterPro" id="IPR016032">
    <property type="entry name" value="Sig_transdc_resp-reg_C-effctor"/>
</dbReference>
<comment type="caution">
    <text evidence="6">The sequence shown here is derived from an EMBL/GenBank/DDBJ whole genome shotgun (WGS) entry which is preliminary data.</text>
</comment>
<dbReference type="InterPro" id="IPR036388">
    <property type="entry name" value="WH-like_DNA-bd_sf"/>
</dbReference>
<protein>
    <submittedName>
        <fullName evidence="6">HTH-type transcriptional regulator MalT</fullName>
    </submittedName>
</protein>
<evidence type="ECO:0000313" key="9">
    <source>
        <dbReference type="Proteomes" id="UP000295685"/>
    </source>
</evidence>
<dbReference type="Gene3D" id="1.10.10.10">
    <property type="entry name" value="Winged helix-like DNA-binding domain superfamily/Winged helix DNA-binding domain"/>
    <property type="match status" value="1"/>
</dbReference>
<keyword evidence="3" id="KW-0804">Transcription</keyword>
<feature type="domain" description="HTH luxR-type" evidence="5">
    <location>
        <begin position="806"/>
        <end position="869"/>
    </location>
</feature>
<evidence type="ECO:0000313" key="6">
    <source>
        <dbReference type="EMBL" id="TDZ96326.1"/>
    </source>
</evidence>
<dbReference type="PANTHER" id="PTHR44688">
    <property type="entry name" value="DNA-BINDING TRANSCRIPTIONAL ACTIVATOR DEVR_DOSR"/>
    <property type="match status" value="1"/>
</dbReference>
<keyword evidence="8" id="KW-1185">Reference proteome</keyword>
<sequence length="869" mass="93207">MADRDDLTAGAKPTGSTAWSPAPWFLATPPSASPEMIVRSNVHDALDVHVQQSRAVVVLAPSGFGKTVAVGQWATARRLQQPGSIGWLTVTEQAADFPELVRGIMTALRHAVGNGADTQVRRALATAFELPSPGLVFTALTTIDMPGTVTIVLDDFQKAIAVTQRAEFVEFVEHGPPWLRLVLITTEAPETLLTRLRVHGQVAVVAASELAFTAEDVRTAAGQVRQELSAGDAEQIVQGTGGWPAAVRLALLDGQTPSASDDLDLTEYIRAAVLGRLRPELAEFVLAVTVCARVDQRLAGVLSGRADAAGLLAECASSGLFIERFGSGEDAVYQWHSMFAHGCGEVLRQSDPVRWNALNLLAARELRDRYPLDAVEHAVRGADAQLASETITDHWLELLLEARSVALESACIQVAEAFGESADVAMVRSCCREVAGDRLGAQLHFERAQTLAHDNAESRRVRLVADLSRILISDDHSTMAGAVDAVSEALTDRALVPDRVYACALFLLGWAETRLRRDVGHSMRLLESAAQECRALGLTAVADRATESLAFAHVHAGQFGRAERSLSMAEVPWLSHEGGGIACFTTGFIQLWQGELAGALEDFTVVDAAVGEGYPDIGRMMLVFTAAALGNQGRDAALPKLEAVAMRIAEGDNRAVPIGSFRTAALARIAEMRGHAEEAFELAARLVGVTPLPMASAIVAGVCRRLGNPELAQALADNANGESVAPYTRAYALLIGALLAWERADNAQAHRLLEESLTLAAPESVRYPFLDNADQTCRELLGAHSSRTAYPDFIAECLLACETDASENPAVALTSREREVLAYLRTPMTTAEIAAKLSVSVNTLKTHQRSIYRKLQASNRREAIGIAPY</sequence>